<dbReference type="PROSITE" id="PS50977">
    <property type="entry name" value="HTH_TETR_2"/>
    <property type="match status" value="1"/>
</dbReference>
<reference evidence="7" key="1">
    <citation type="submission" date="2020-06" db="EMBL/GenBank/DDBJ databases">
        <title>Thalassolituus marinus alknpb1M-1, a hydrocarbon-degrading bacterium isolated from the deep-sea overlying water using an in-situ strategy from the South China Sea basin.</title>
        <authorList>
            <person name="Dong C."/>
            <person name="Chen Y."/>
            <person name="Shao Z."/>
        </authorList>
    </citation>
    <scope>NUCLEOTIDE SEQUENCE [LARGE SCALE GENOMIC DNA]</scope>
    <source>
        <strain evidence="7">alknpb1M-1</strain>
    </source>
</reference>
<dbReference type="PANTHER" id="PTHR30055">
    <property type="entry name" value="HTH-TYPE TRANSCRIPTIONAL REGULATOR RUTR"/>
    <property type="match status" value="1"/>
</dbReference>
<dbReference type="Proteomes" id="UP001065322">
    <property type="component" value="Chromosome"/>
</dbReference>
<dbReference type="SUPFAM" id="SSF48498">
    <property type="entry name" value="Tetracyclin repressor-like, C-terminal domain"/>
    <property type="match status" value="1"/>
</dbReference>
<keyword evidence="1" id="KW-0805">Transcription regulation</keyword>
<dbReference type="PRINTS" id="PR00455">
    <property type="entry name" value="HTHTETR"/>
</dbReference>
<evidence type="ECO:0000256" key="2">
    <source>
        <dbReference type="ARBA" id="ARBA00023125"/>
    </source>
</evidence>
<protein>
    <submittedName>
        <fullName evidence="6">TetR/AcrR family transcriptional regulator</fullName>
    </submittedName>
</protein>
<evidence type="ECO:0000313" key="7">
    <source>
        <dbReference type="Proteomes" id="UP001065322"/>
    </source>
</evidence>
<dbReference type="EMBL" id="CP054475">
    <property type="protein sequence ID" value="UXD86346.1"/>
    <property type="molecule type" value="Genomic_DNA"/>
</dbReference>
<name>A0ABY6A5L3_9GAMM</name>
<feature type="DNA-binding region" description="H-T-H motif" evidence="4">
    <location>
        <begin position="43"/>
        <end position="62"/>
    </location>
</feature>
<dbReference type="InterPro" id="IPR009057">
    <property type="entry name" value="Homeodomain-like_sf"/>
</dbReference>
<dbReference type="InterPro" id="IPR036271">
    <property type="entry name" value="Tet_transcr_reg_TetR-rel_C_sf"/>
</dbReference>
<keyword evidence="3" id="KW-0804">Transcription</keyword>
<feature type="domain" description="HTH tetR-type" evidence="5">
    <location>
        <begin position="20"/>
        <end position="80"/>
    </location>
</feature>
<organism evidence="6 7">
    <name type="scientific">Thalassolituus hydrocarboniclasticus</name>
    <dbReference type="NCBI Taxonomy" id="2742796"/>
    <lineage>
        <taxon>Bacteria</taxon>
        <taxon>Pseudomonadati</taxon>
        <taxon>Pseudomonadota</taxon>
        <taxon>Gammaproteobacteria</taxon>
        <taxon>Oceanospirillales</taxon>
        <taxon>Oceanospirillaceae</taxon>
        <taxon>Thalassolituus</taxon>
    </lineage>
</organism>
<evidence type="ECO:0000256" key="4">
    <source>
        <dbReference type="PROSITE-ProRule" id="PRU00335"/>
    </source>
</evidence>
<dbReference type="InterPro" id="IPR050109">
    <property type="entry name" value="HTH-type_TetR-like_transc_reg"/>
</dbReference>
<gene>
    <name evidence="6" type="ORF">HUF19_02270</name>
</gene>
<keyword evidence="2 4" id="KW-0238">DNA-binding</keyword>
<dbReference type="InterPro" id="IPR001647">
    <property type="entry name" value="HTH_TetR"/>
</dbReference>
<dbReference type="Gene3D" id="1.10.357.10">
    <property type="entry name" value="Tetracycline Repressor, domain 2"/>
    <property type="match status" value="1"/>
</dbReference>
<evidence type="ECO:0000256" key="3">
    <source>
        <dbReference type="ARBA" id="ARBA00023163"/>
    </source>
</evidence>
<accession>A0ABY6A5L3</accession>
<dbReference type="RefSeq" id="WP_260998309.1">
    <property type="nucleotide sequence ID" value="NZ_CP054475.1"/>
</dbReference>
<proteinExistence type="predicted"/>
<evidence type="ECO:0000259" key="5">
    <source>
        <dbReference type="PROSITE" id="PS50977"/>
    </source>
</evidence>
<sequence>MSEIQESKQPSPRKTRLSADDRREQLLDVLVQVIRSEGYEQVTMARLAQAAGVNPSLLMHHFGSKENLMLTLVNVSLQRYGQLFRELPGSGDARLRLVQMLAVYFGLRWMNTLAAPEVFAIMSLARRHEEVRLAVARMYRRYHRVLTQELRFQQEQGCVRITDAAASAQVLMALTEGAHYFSDQLQPQISEAPGAYGLRMVEHALLLLGAGPLTQAERAGLNDFTVTEMNGGSYAAE</sequence>
<evidence type="ECO:0000256" key="1">
    <source>
        <dbReference type="ARBA" id="ARBA00023015"/>
    </source>
</evidence>
<dbReference type="Pfam" id="PF00440">
    <property type="entry name" value="TetR_N"/>
    <property type="match status" value="1"/>
</dbReference>
<dbReference type="PANTHER" id="PTHR30055:SF234">
    <property type="entry name" value="HTH-TYPE TRANSCRIPTIONAL REGULATOR BETI"/>
    <property type="match status" value="1"/>
</dbReference>
<evidence type="ECO:0000313" key="6">
    <source>
        <dbReference type="EMBL" id="UXD86346.1"/>
    </source>
</evidence>
<keyword evidence="7" id="KW-1185">Reference proteome</keyword>
<dbReference type="SUPFAM" id="SSF46689">
    <property type="entry name" value="Homeodomain-like"/>
    <property type="match status" value="1"/>
</dbReference>